<dbReference type="Pfam" id="PF25898">
    <property type="entry name" value="LolA_2nd_metazoa"/>
    <property type="match status" value="1"/>
</dbReference>
<dbReference type="InterPro" id="IPR058265">
    <property type="entry name" value="DUF7959"/>
</dbReference>
<organism evidence="5">
    <name type="scientific">Notodromas monacha</name>
    <dbReference type="NCBI Taxonomy" id="399045"/>
    <lineage>
        <taxon>Eukaryota</taxon>
        <taxon>Metazoa</taxon>
        <taxon>Ecdysozoa</taxon>
        <taxon>Arthropoda</taxon>
        <taxon>Crustacea</taxon>
        <taxon>Oligostraca</taxon>
        <taxon>Ostracoda</taxon>
        <taxon>Podocopa</taxon>
        <taxon>Podocopida</taxon>
        <taxon>Cypridocopina</taxon>
        <taxon>Cypridoidea</taxon>
        <taxon>Cyprididae</taxon>
        <taxon>Notodromas</taxon>
    </lineage>
</organism>
<dbReference type="PANTHER" id="PTHR36902">
    <property type="entry name" value="ENRICHED IN SURFACE-LABELED PROTEOME PROTEIN 9"/>
    <property type="match status" value="1"/>
</dbReference>
<reference evidence="5" key="1">
    <citation type="submission" date="2020-11" db="EMBL/GenBank/DDBJ databases">
        <authorList>
            <person name="Tran Van P."/>
        </authorList>
    </citation>
    <scope>NUCLEOTIDE SEQUENCE</scope>
</reference>
<evidence type="ECO:0000256" key="1">
    <source>
        <dbReference type="SAM" id="Phobius"/>
    </source>
</evidence>
<feature type="transmembrane region" description="Helical" evidence="1">
    <location>
        <begin position="609"/>
        <end position="632"/>
    </location>
</feature>
<keyword evidence="2" id="KW-0732">Signal</keyword>
<feature type="chain" id="PRO_5036210223" evidence="2">
    <location>
        <begin position="23"/>
        <end position="644"/>
    </location>
</feature>
<keyword evidence="1" id="KW-0812">Transmembrane</keyword>
<gene>
    <name evidence="5" type="ORF">NMOB1V02_LOCUS6474</name>
</gene>
<keyword evidence="6" id="KW-1185">Reference proteome</keyword>
<feature type="domain" description="DUF7959" evidence="4">
    <location>
        <begin position="479"/>
        <end position="592"/>
    </location>
</feature>
<name>A0A7R9BNT2_9CRUS</name>
<proteinExistence type="predicted"/>
<keyword evidence="1" id="KW-0472">Membrane</keyword>
<dbReference type="EMBL" id="CAJPEX010001357">
    <property type="protein sequence ID" value="CAG0918929.1"/>
    <property type="molecule type" value="Genomic_DNA"/>
</dbReference>
<dbReference type="Proteomes" id="UP000678499">
    <property type="component" value="Unassembled WGS sequence"/>
</dbReference>
<dbReference type="EMBL" id="OA883394">
    <property type="protein sequence ID" value="CAD7278777.1"/>
    <property type="molecule type" value="Genomic_DNA"/>
</dbReference>
<sequence length="644" mass="71847">MASGTLWIFVFVVVSCSHVVRCTSKPESQITRIQLDSISENVFLPAEYAFDVYVQDLHGMNEWRVKEYRVGEMKALELTGNPLPYTKCIFNQTSASGHIVHGVKCKNQTPAGGNFQARCHCWMPPGKDAHSACRPYVDLESIVKFLASPNTTWETIAFRSHQVLSGRYESRDATVEALFLPKGASHRWVLAEASIKTASRVFDVPAGDSMKLQYSVLSYSENVSDFVGPDGDSAAFSPPAGVFCPPLGHSTYRPPPLAEQFSFDIETVLEDIQTVSYETLHFDSVEKLLSYRYRPHLHSSTRGGFLFSNLFGGFHKGSDPYRLVHDFQSGIQYTINEESQNCSVETIPSVAVDAVPLSNHHVQIKHANELLTLGSRYLAFWGLRTVRGVVCEVWVGERGESDGYYSTVEVLFAHPKWTIEVEVLNLEKRVPLGTSEGKFEKVAKSFFFDYSVGHSQWTYFDVTSCLSRISRLFLALTLKVSYTDLISFNLDMVLDSIRREIARIASVSPLRISDVFLSSGGDRREVEAYFVLLERPNVVNPPAEKPEGTMNKAFNDLSELLSSTREVIVYISVLPDERREVLVKSGSLRVVPDFVHSKFVHAGYTAGSMAGLGFSMALLGVCLGILAGFLTWKRQPGIPYLISD</sequence>
<dbReference type="AlphaFoldDB" id="A0A7R9BNT2"/>
<protein>
    <submittedName>
        <fullName evidence="5">Uncharacterized protein</fullName>
    </submittedName>
</protein>
<evidence type="ECO:0000259" key="4">
    <source>
        <dbReference type="Pfam" id="PF25899"/>
    </source>
</evidence>
<evidence type="ECO:0000313" key="6">
    <source>
        <dbReference type="Proteomes" id="UP000678499"/>
    </source>
</evidence>
<keyword evidence="1" id="KW-1133">Transmembrane helix</keyword>
<dbReference type="PANTHER" id="PTHR36902:SF1">
    <property type="entry name" value="ENRICHED IN SURFACE-LABELED PROTEOME PROTEIN 9"/>
    <property type="match status" value="1"/>
</dbReference>
<evidence type="ECO:0000259" key="3">
    <source>
        <dbReference type="Pfam" id="PF25898"/>
    </source>
</evidence>
<feature type="signal peptide" evidence="2">
    <location>
        <begin position="1"/>
        <end position="22"/>
    </location>
</feature>
<accession>A0A7R9BNT2</accession>
<feature type="domain" description="LolA-like" evidence="3">
    <location>
        <begin position="239"/>
        <end position="466"/>
    </location>
</feature>
<dbReference type="InterPro" id="IPR058831">
    <property type="entry name" value="LolA-like_dom_2nd"/>
</dbReference>
<dbReference type="Pfam" id="PF25899">
    <property type="entry name" value="DUF7959"/>
    <property type="match status" value="1"/>
</dbReference>
<dbReference type="OrthoDB" id="5983572at2759"/>
<evidence type="ECO:0000256" key="2">
    <source>
        <dbReference type="SAM" id="SignalP"/>
    </source>
</evidence>
<evidence type="ECO:0000313" key="5">
    <source>
        <dbReference type="EMBL" id="CAD7278777.1"/>
    </source>
</evidence>